<dbReference type="GO" id="GO:0005783">
    <property type="term" value="C:endoplasmic reticulum"/>
    <property type="evidence" value="ECO:0007669"/>
    <property type="project" value="TreeGrafter"/>
</dbReference>
<dbReference type="Pfam" id="PF01546">
    <property type="entry name" value="Peptidase_M20"/>
    <property type="match status" value="1"/>
</dbReference>
<dbReference type="InterPro" id="IPR017439">
    <property type="entry name" value="Amidohydrolase"/>
</dbReference>
<keyword evidence="3" id="KW-1185">Reference proteome</keyword>
<accession>A0A2P5BPK2</accession>
<keyword evidence="1" id="KW-1133">Transmembrane helix</keyword>
<name>A0A2P5BPK2_PARAD</name>
<protein>
    <submittedName>
        <fullName evidence="2">Peptidase M</fullName>
    </submittedName>
</protein>
<dbReference type="Proteomes" id="UP000237105">
    <property type="component" value="Unassembled WGS sequence"/>
</dbReference>
<dbReference type="SUPFAM" id="SSF53187">
    <property type="entry name" value="Zn-dependent exopeptidases"/>
    <property type="match status" value="1"/>
</dbReference>
<dbReference type="InterPro" id="IPR002933">
    <property type="entry name" value="Peptidase_M20"/>
</dbReference>
<keyword evidence="1" id="KW-0812">Transmembrane</keyword>
<dbReference type="GO" id="GO:0010179">
    <property type="term" value="F:IAA-Ala conjugate hydrolase activity"/>
    <property type="evidence" value="ECO:0007669"/>
    <property type="project" value="TreeGrafter"/>
</dbReference>
<sequence>MAFLKCVSLFYIILMFWPILVVSLDSYTLSSNFLDEANTSEVFDWMVEIRWKIHQYPELAYEEVETSTLIREKLDELDIPYTYPIATTGLIGKVGTDNAPFVALRADMDALRIQEEVEWEHKSKVDGKMHACGHDAHVAILLGAAKILKTHENELQVCF</sequence>
<dbReference type="GO" id="GO:0009850">
    <property type="term" value="P:auxin metabolic process"/>
    <property type="evidence" value="ECO:0007669"/>
    <property type="project" value="TreeGrafter"/>
</dbReference>
<dbReference type="STRING" id="3476.A0A2P5BPK2"/>
<gene>
    <name evidence="2" type="ORF">PanWU01x14_221100</name>
</gene>
<reference evidence="3" key="1">
    <citation type="submission" date="2016-06" db="EMBL/GenBank/DDBJ databases">
        <title>Parallel loss of symbiosis genes in relatives of nitrogen-fixing non-legume Parasponia.</title>
        <authorList>
            <person name="Van Velzen R."/>
            <person name="Holmer R."/>
            <person name="Bu F."/>
            <person name="Rutten L."/>
            <person name="Van Zeijl A."/>
            <person name="Liu W."/>
            <person name="Santuari L."/>
            <person name="Cao Q."/>
            <person name="Sharma T."/>
            <person name="Shen D."/>
            <person name="Roswanjaya Y."/>
            <person name="Wardhani T."/>
            <person name="Kalhor M.S."/>
            <person name="Jansen J."/>
            <person name="Van den Hoogen J."/>
            <person name="Gungor B."/>
            <person name="Hartog M."/>
            <person name="Hontelez J."/>
            <person name="Verver J."/>
            <person name="Yang W.-C."/>
            <person name="Schijlen E."/>
            <person name="Repin R."/>
            <person name="Schilthuizen M."/>
            <person name="Schranz E."/>
            <person name="Heidstra R."/>
            <person name="Miyata K."/>
            <person name="Fedorova E."/>
            <person name="Kohlen W."/>
            <person name="Bisseling T."/>
            <person name="Smit S."/>
            <person name="Geurts R."/>
        </authorList>
    </citation>
    <scope>NUCLEOTIDE SEQUENCE [LARGE SCALE GENOMIC DNA]</scope>
    <source>
        <strain evidence="3">cv. WU1-14</strain>
    </source>
</reference>
<comment type="caution">
    <text evidence="2">The sequence shown here is derived from an EMBL/GenBank/DDBJ whole genome shotgun (WGS) entry which is preliminary data.</text>
</comment>
<evidence type="ECO:0000256" key="1">
    <source>
        <dbReference type="SAM" id="Phobius"/>
    </source>
</evidence>
<dbReference type="PANTHER" id="PTHR11014">
    <property type="entry name" value="PEPTIDASE M20 FAMILY MEMBER"/>
    <property type="match status" value="1"/>
</dbReference>
<organism evidence="2 3">
    <name type="scientific">Parasponia andersonii</name>
    <name type="common">Sponia andersonii</name>
    <dbReference type="NCBI Taxonomy" id="3476"/>
    <lineage>
        <taxon>Eukaryota</taxon>
        <taxon>Viridiplantae</taxon>
        <taxon>Streptophyta</taxon>
        <taxon>Embryophyta</taxon>
        <taxon>Tracheophyta</taxon>
        <taxon>Spermatophyta</taxon>
        <taxon>Magnoliopsida</taxon>
        <taxon>eudicotyledons</taxon>
        <taxon>Gunneridae</taxon>
        <taxon>Pentapetalae</taxon>
        <taxon>rosids</taxon>
        <taxon>fabids</taxon>
        <taxon>Rosales</taxon>
        <taxon>Cannabaceae</taxon>
        <taxon>Parasponia</taxon>
    </lineage>
</organism>
<proteinExistence type="predicted"/>
<dbReference type="EMBL" id="JXTB01000242">
    <property type="protein sequence ID" value="PON50738.1"/>
    <property type="molecule type" value="Genomic_DNA"/>
</dbReference>
<evidence type="ECO:0000313" key="3">
    <source>
        <dbReference type="Proteomes" id="UP000237105"/>
    </source>
</evidence>
<feature type="transmembrane region" description="Helical" evidence="1">
    <location>
        <begin position="7"/>
        <end position="24"/>
    </location>
</feature>
<evidence type="ECO:0000313" key="2">
    <source>
        <dbReference type="EMBL" id="PON50738.1"/>
    </source>
</evidence>
<dbReference type="OrthoDB" id="6119954at2759"/>
<dbReference type="AlphaFoldDB" id="A0A2P5BPK2"/>
<dbReference type="PANTHER" id="PTHR11014:SF148">
    <property type="entry name" value="AUXIN CONJUGATE HYDROLASE"/>
    <property type="match status" value="1"/>
</dbReference>
<keyword evidence="1" id="KW-0472">Membrane</keyword>
<dbReference type="Gene3D" id="3.40.630.10">
    <property type="entry name" value="Zn peptidases"/>
    <property type="match status" value="1"/>
</dbReference>